<sequence length="257" mass="29513">MAGLYIPSAVRPVPHSEELPVPVPRKTWCSDSNGEGNSDTRSELSPEPEASTSKDSDFQQDHSERERFHEDIFVMKKSYQDRKDPVMMGKLLLVSCEREQAGVQQKITYYQTLLSKVTGQAHRAITPAVIAEVDGLIRGNRRIAVQELRRLVEMSQGSVNVIATKHLHYRKICAQWVPHQLTEEQKTNRIAASLGLLQRYHEEEKEEKEESRVKTKDREIGLNQSHLHRRLWFELGFGLKQNAEKEGHAIIHVVNYN</sequence>
<proteinExistence type="predicted"/>
<keyword evidence="3" id="KW-1185">Reference proteome</keyword>
<dbReference type="EMBL" id="JAJSOF020000001">
    <property type="protein sequence ID" value="KAJ4451503.1"/>
    <property type="molecule type" value="Genomic_DNA"/>
</dbReference>
<evidence type="ECO:0000313" key="3">
    <source>
        <dbReference type="Proteomes" id="UP001148838"/>
    </source>
</evidence>
<accession>A0ABQ8U098</accession>
<comment type="caution">
    <text evidence="2">The sequence shown here is derived from an EMBL/GenBank/DDBJ whole genome shotgun (WGS) entry which is preliminary data.</text>
</comment>
<evidence type="ECO:0000313" key="2">
    <source>
        <dbReference type="EMBL" id="KAJ4451503.1"/>
    </source>
</evidence>
<protein>
    <submittedName>
        <fullName evidence="2">Uncharacterized protein</fullName>
    </submittedName>
</protein>
<name>A0ABQ8U098_PERAM</name>
<reference evidence="2 3" key="1">
    <citation type="journal article" date="2022" name="Allergy">
        <title>Genome assembly and annotation of Periplaneta americana reveal a comprehensive cockroach allergen profile.</title>
        <authorList>
            <person name="Wang L."/>
            <person name="Xiong Q."/>
            <person name="Saelim N."/>
            <person name="Wang L."/>
            <person name="Nong W."/>
            <person name="Wan A.T."/>
            <person name="Shi M."/>
            <person name="Liu X."/>
            <person name="Cao Q."/>
            <person name="Hui J.H.L."/>
            <person name="Sookrung N."/>
            <person name="Leung T.F."/>
            <person name="Tungtrongchitr A."/>
            <person name="Tsui S.K.W."/>
        </authorList>
    </citation>
    <scope>NUCLEOTIDE SEQUENCE [LARGE SCALE GENOMIC DNA]</scope>
    <source>
        <strain evidence="2">PWHHKU_190912</strain>
    </source>
</reference>
<feature type="region of interest" description="Disordered" evidence="1">
    <location>
        <begin position="1"/>
        <end position="63"/>
    </location>
</feature>
<evidence type="ECO:0000256" key="1">
    <source>
        <dbReference type="SAM" id="MobiDB-lite"/>
    </source>
</evidence>
<gene>
    <name evidence="2" type="ORF">ANN_02966</name>
</gene>
<organism evidence="2 3">
    <name type="scientific">Periplaneta americana</name>
    <name type="common">American cockroach</name>
    <name type="synonym">Blatta americana</name>
    <dbReference type="NCBI Taxonomy" id="6978"/>
    <lineage>
        <taxon>Eukaryota</taxon>
        <taxon>Metazoa</taxon>
        <taxon>Ecdysozoa</taxon>
        <taxon>Arthropoda</taxon>
        <taxon>Hexapoda</taxon>
        <taxon>Insecta</taxon>
        <taxon>Pterygota</taxon>
        <taxon>Neoptera</taxon>
        <taxon>Polyneoptera</taxon>
        <taxon>Dictyoptera</taxon>
        <taxon>Blattodea</taxon>
        <taxon>Blattoidea</taxon>
        <taxon>Blattidae</taxon>
        <taxon>Blattinae</taxon>
        <taxon>Periplaneta</taxon>
    </lineage>
</organism>
<feature type="compositionally biased region" description="Basic and acidic residues" evidence="1">
    <location>
        <begin position="52"/>
        <end position="63"/>
    </location>
</feature>
<dbReference type="Proteomes" id="UP001148838">
    <property type="component" value="Unassembled WGS sequence"/>
</dbReference>